<dbReference type="GO" id="GO:0005524">
    <property type="term" value="F:ATP binding"/>
    <property type="evidence" value="ECO:0007669"/>
    <property type="project" value="UniProtKB-KW"/>
</dbReference>
<dbReference type="RefSeq" id="WP_147167751.1">
    <property type="nucleotide sequence ID" value="NZ_VOOR01000022.1"/>
</dbReference>
<evidence type="ECO:0000256" key="2">
    <source>
        <dbReference type="ARBA" id="ARBA00022741"/>
    </source>
</evidence>
<dbReference type="SUPFAM" id="SSF54211">
    <property type="entry name" value="Ribosomal protein S5 domain 2-like"/>
    <property type="match status" value="1"/>
</dbReference>
<dbReference type="InterPro" id="IPR041431">
    <property type="entry name" value="Mvd1_C"/>
</dbReference>
<dbReference type="Gene3D" id="3.30.230.10">
    <property type="match status" value="1"/>
</dbReference>
<feature type="domain" description="Diphosphomevalonate decarboxylase-like N-terminal" evidence="7">
    <location>
        <begin position="25"/>
        <end position="183"/>
    </location>
</feature>
<dbReference type="Proteomes" id="UP000321580">
    <property type="component" value="Unassembled WGS sequence"/>
</dbReference>
<dbReference type="GO" id="GO:0016831">
    <property type="term" value="F:carboxy-lyase activity"/>
    <property type="evidence" value="ECO:0007669"/>
    <property type="project" value="InterPro"/>
</dbReference>
<dbReference type="InterPro" id="IPR014721">
    <property type="entry name" value="Ribsml_uS5_D2-typ_fold_subgr"/>
</dbReference>
<dbReference type="PANTHER" id="PTHR10977">
    <property type="entry name" value="DIPHOSPHOMEVALONATE DECARBOXYLASE"/>
    <property type="match status" value="1"/>
</dbReference>
<keyword evidence="5" id="KW-0456">Lyase</keyword>
<evidence type="ECO:0000313" key="8">
    <source>
        <dbReference type="EMBL" id="TXB62883.1"/>
    </source>
</evidence>
<dbReference type="EMBL" id="VOOR01000022">
    <property type="protein sequence ID" value="TXB62883.1"/>
    <property type="molecule type" value="Genomic_DNA"/>
</dbReference>
<feature type="domain" description="Mvd1 C-terminal" evidence="6">
    <location>
        <begin position="211"/>
        <end position="337"/>
    </location>
</feature>
<dbReference type="InterPro" id="IPR053859">
    <property type="entry name" value="MVD-like_N"/>
</dbReference>
<dbReference type="InterPro" id="IPR005935">
    <property type="entry name" value="Mev_decarb"/>
</dbReference>
<gene>
    <name evidence="8" type="ORF">FRY97_11850</name>
</gene>
<dbReference type="GO" id="GO:0008299">
    <property type="term" value="P:isoprenoid biosynthetic process"/>
    <property type="evidence" value="ECO:0007669"/>
    <property type="project" value="InterPro"/>
</dbReference>
<dbReference type="OrthoDB" id="5498344at2"/>
<dbReference type="InterPro" id="IPR036554">
    <property type="entry name" value="GHMP_kinase_C_sf"/>
</dbReference>
<keyword evidence="4" id="KW-0443">Lipid metabolism</keyword>
<keyword evidence="9" id="KW-1185">Reference proteome</keyword>
<evidence type="ECO:0000256" key="1">
    <source>
        <dbReference type="ARBA" id="ARBA00022516"/>
    </source>
</evidence>
<comment type="caution">
    <text evidence="8">The sequence shown here is derived from an EMBL/GenBank/DDBJ whole genome shotgun (WGS) entry which is preliminary data.</text>
</comment>
<evidence type="ECO:0000256" key="5">
    <source>
        <dbReference type="ARBA" id="ARBA00023239"/>
    </source>
</evidence>
<evidence type="ECO:0000259" key="7">
    <source>
        <dbReference type="Pfam" id="PF22700"/>
    </source>
</evidence>
<evidence type="ECO:0000259" key="6">
    <source>
        <dbReference type="Pfam" id="PF18376"/>
    </source>
</evidence>
<dbReference type="Pfam" id="PF22700">
    <property type="entry name" value="MVD-like_N"/>
    <property type="match status" value="1"/>
</dbReference>
<reference evidence="8 9" key="1">
    <citation type="submission" date="2019-08" db="EMBL/GenBank/DDBJ databases">
        <title>Genome of Phaeodactylibacter luteus.</title>
        <authorList>
            <person name="Bowman J.P."/>
        </authorList>
    </citation>
    <scope>NUCLEOTIDE SEQUENCE [LARGE SCALE GENOMIC DNA]</scope>
    <source>
        <strain evidence="8 9">KCTC 42180</strain>
    </source>
</reference>
<keyword evidence="1" id="KW-0444">Lipid biosynthesis</keyword>
<dbReference type="AlphaFoldDB" id="A0A5C6RKW0"/>
<keyword evidence="2" id="KW-0547">Nucleotide-binding</keyword>
<dbReference type="PANTHER" id="PTHR10977:SF3">
    <property type="entry name" value="DIPHOSPHOMEVALONATE DECARBOXYLASE"/>
    <property type="match status" value="1"/>
</dbReference>
<dbReference type="Gene3D" id="3.30.70.890">
    <property type="entry name" value="GHMP kinase, C-terminal domain"/>
    <property type="match status" value="1"/>
</dbReference>
<evidence type="ECO:0000256" key="4">
    <source>
        <dbReference type="ARBA" id="ARBA00023098"/>
    </source>
</evidence>
<dbReference type="PIRSF" id="PIRSF015950">
    <property type="entry name" value="Mev_P_decrbx"/>
    <property type="match status" value="1"/>
</dbReference>
<dbReference type="Pfam" id="PF18376">
    <property type="entry name" value="MDD_C"/>
    <property type="match status" value="1"/>
</dbReference>
<protein>
    <submittedName>
        <fullName evidence="8">Diphosphomevalonate decarboxylase</fullName>
    </submittedName>
</protein>
<dbReference type="SUPFAM" id="SSF55060">
    <property type="entry name" value="GHMP Kinase, C-terminal domain"/>
    <property type="match status" value="1"/>
</dbReference>
<accession>A0A5C6RKW0</accession>
<evidence type="ECO:0000256" key="3">
    <source>
        <dbReference type="ARBA" id="ARBA00022840"/>
    </source>
</evidence>
<organism evidence="8 9">
    <name type="scientific">Phaeodactylibacter luteus</name>
    <dbReference type="NCBI Taxonomy" id="1564516"/>
    <lineage>
        <taxon>Bacteria</taxon>
        <taxon>Pseudomonadati</taxon>
        <taxon>Bacteroidota</taxon>
        <taxon>Saprospiria</taxon>
        <taxon>Saprospirales</taxon>
        <taxon>Haliscomenobacteraceae</taxon>
        <taxon>Phaeodactylibacter</taxon>
    </lineage>
</organism>
<dbReference type="InterPro" id="IPR020568">
    <property type="entry name" value="Ribosomal_Su5_D2-typ_SF"/>
</dbReference>
<proteinExistence type="predicted"/>
<evidence type="ECO:0000313" key="9">
    <source>
        <dbReference type="Proteomes" id="UP000321580"/>
    </source>
</evidence>
<sequence length="360" mass="40012">MDYKNPKFIVESGKVAPGRAIWRSPSNLAIVKYWGKYGQQLPRNPSVSFTLDRAYTETEVAYEYRKDTGTGISLDFYFEGQPNPAFAGKLEKFLGSITEIYPFLRQLKWTIRSTNSFPHSSGIASSASSMSALALCLCSIERELFGTLADDAAFFRKASYIARLGSGSACRSVYPGLALWGETGEVAGASNLYATPLQEVHEVFKTYQDAILIVSKGEKAVSSRAGHALMEGNIYADNRYQQARQHIHTLLGALRTGDEERFGQLLEAEALTLHALMMASNPPYILIKPHTLTLIEKVQAYRRDTGHPLYFSLDAGPNLHLFYPARVKEAVENFIHAELVSYCEEGRWIADHVGQGPVQL</sequence>
<name>A0A5C6RKW0_9BACT</name>
<keyword evidence="3" id="KW-0067">ATP-binding</keyword>